<dbReference type="GO" id="GO:0016020">
    <property type="term" value="C:membrane"/>
    <property type="evidence" value="ECO:0007669"/>
    <property type="project" value="TreeGrafter"/>
</dbReference>
<proteinExistence type="predicted"/>
<dbReference type="AlphaFoldDB" id="A0A4Q7L5Z9"/>
<dbReference type="PANTHER" id="PTHR43798:SF5">
    <property type="entry name" value="MONOACYLGLYCEROL LIPASE ABHD6"/>
    <property type="match status" value="1"/>
</dbReference>
<feature type="domain" description="AB hydrolase-1" evidence="1">
    <location>
        <begin position="15"/>
        <end position="119"/>
    </location>
</feature>
<keyword evidence="3" id="KW-1185">Reference proteome</keyword>
<dbReference type="GO" id="GO:0046464">
    <property type="term" value="P:acylglycerol catabolic process"/>
    <property type="evidence" value="ECO:0007669"/>
    <property type="project" value="TreeGrafter"/>
</dbReference>
<evidence type="ECO:0000259" key="1">
    <source>
        <dbReference type="Pfam" id="PF00561"/>
    </source>
</evidence>
<dbReference type="Proteomes" id="UP000294257">
    <property type="component" value="Unassembled WGS sequence"/>
</dbReference>
<dbReference type="Gene3D" id="3.40.50.1820">
    <property type="entry name" value="alpha/beta hydrolase"/>
    <property type="match status" value="2"/>
</dbReference>
<comment type="caution">
    <text evidence="2">The sequence shown here is derived from an EMBL/GenBank/DDBJ whole genome shotgun (WGS) entry which is preliminary data.</text>
</comment>
<gene>
    <name evidence="2" type="ORF">EV193_102683</name>
</gene>
<dbReference type="PANTHER" id="PTHR43798">
    <property type="entry name" value="MONOACYLGLYCEROL LIPASE"/>
    <property type="match status" value="1"/>
</dbReference>
<protein>
    <submittedName>
        <fullName evidence="2">Pimeloyl-ACP methyl ester carboxylesterase</fullName>
    </submittedName>
</protein>
<dbReference type="EMBL" id="SGWQ01000002">
    <property type="protein sequence ID" value="RZS43702.1"/>
    <property type="molecule type" value="Genomic_DNA"/>
</dbReference>
<dbReference type="InterPro" id="IPR029058">
    <property type="entry name" value="AB_hydrolase_fold"/>
</dbReference>
<accession>A0A4Q7L5Z9</accession>
<dbReference type="OrthoDB" id="2987348at2"/>
<dbReference type="InterPro" id="IPR000073">
    <property type="entry name" value="AB_hydrolase_1"/>
</dbReference>
<evidence type="ECO:0000313" key="3">
    <source>
        <dbReference type="Proteomes" id="UP000294257"/>
    </source>
</evidence>
<name>A0A4Q7L5Z9_9PSEU</name>
<dbReference type="RefSeq" id="WP_130343506.1">
    <property type="nucleotide sequence ID" value="NZ_SGWQ01000002.1"/>
</dbReference>
<evidence type="ECO:0000313" key="2">
    <source>
        <dbReference type="EMBL" id="RZS43702.1"/>
    </source>
</evidence>
<dbReference type="InterPro" id="IPR050266">
    <property type="entry name" value="AB_hydrolase_sf"/>
</dbReference>
<reference evidence="2 3" key="1">
    <citation type="submission" date="2019-02" db="EMBL/GenBank/DDBJ databases">
        <title>Genomic Encyclopedia of Type Strains, Phase IV (KMG-IV): sequencing the most valuable type-strain genomes for metagenomic binning, comparative biology and taxonomic classification.</title>
        <authorList>
            <person name="Goeker M."/>
        </authorList>
    </citation>
    <scope>NUCLEOTIDE SEQUENCE [LARGE SCALE GENOMIC DNA]</scope>
    <source>
        <strain evidence="2 3">DSM 101727</strain>
    </source>
</reference>
<dbReference type="PRINTS" id="PR00111">
    <property type="entry name" value="ABHYDROLASE"/>
</dbReference>
<dbReference type="SUPFAM" id="SSF53474">
    <property type="entry name" value="alpha/beta-Hydrolases"/>
    <property type="match status" value="1"/>
</dbReference>
<dbReference type="Pfam" id="PF00561">
    <property type="entry name" value="Abhydrolase_1"/>
    <property type="match status" value="1"/>
</dbReference>
<organism evidence="2 3">
    <name type="scientific">Herbihabitans rhizosphaerae</name>
    <dbReference type="NCBI Taxonomy" id="1872711"/>
    <lineage>
        <taxon>Bacteria</taxon>
        <taxon>Bacillati</taxon>
        <taxon>Actinomycetota</taxon>
        <taxon>Actinomycetes</taxon>
        <taxon>Pseudonocardiales</taxon>
        <taxon>Pseudonocardiaceae</taxon>
        <taxon>Herbihabitans</taxon>
    </lineage>
</organism>
<sequence>MVLAFRETGPADGHPVVLLHALGGSGADWEEFTETLVAQGLRVIAADLPGHGASYRAARYTVGGIADDVVELIDSLSLDAFDLVGHSLAGRVAPVVAARLGDRVRHLVIEDAMGPPDEPVHVEISAPPDEELDFDWHAVEQLFPLLRMPDPEWWSALEKITARTLVLDGGPTTTMDRALVLKVGEAIPGAKVITIDAGHHIHETKPDEFTEAVMPFLS</sequence>
<dbReference type="GO" id="GO:0047372">
    <property type="term" value="F:monoacylglycerol lipase activity"/>
    <property type="evidence" value="ECO:0007669"/>
    <property type="project" value="TreeGrafter"/>
</dbReference>